<evidence type="ECO:0000259" key="19">
    <source>
        <dbReference type="Pfam" id="PF01433"/>
    </source>
</evidence>
<comment type="cofactor">
    <cofactor evidence="15 17">
        <name>Zn(2+)</name>
        <dbReference type="ChEBI" id="CHEBI:29105"/>
    </cofactor>
    <text evidence="15 17">Binds 1 zinc ion per subunit.</text>
</comment>
<dbReference type="PANTHER" id="PTHR11533">
    <property type="entry name" value="PROTEASE M1 ZINC METALLOPROTEASE"/>
    <property type="match status" value="1"/>
</dbReference>
<accession>A0A9Q0BKQ6</accession>
<dbReference type="GO" id="GO:0005615">
    <property type="term" value="C:extracellular space"/>
    <property type="evidence" value="ECO:0007669"/>
    <property type="project" value="TreeGrafter"/>
</dbReference>
<evidence type="ECO:0000256" key="14">
    <source>
        <dbReference type="PIRSR" id="PIRSR634016-1"/>
    </source>
</evidence>
<sequence>MVRLVWHLVVLQLCLLKAAPARNDRRSGRPSPIEPRSQWSSAPDVRPLHYNLSLLTEVDEVNLHGTFHGELTIRVHVWRETRTIVLSTSGLKVGPKVWLIRKNTGGRVAVRKLWHDVRHQRFGIHFKSLLWLGEEYSLMLKFSGQLSRTSGYFVGGYVDASSHPQWVAVSQLAPNLANTVFPCFEDPTLLSPFVLNLAHTRNTNAVSNTRVRATSDHERDNYMWTSFHQTPPTSVQKLAFSINRFTGQKSPRLAKCPELVTWLRPRIADQGAYAIGIAPQIIVFFVGLFGKPYPSVKIDQLVLPDTAYQSHEHVGLVSYPERAFLYSEQGSTAMAKQQVASHVAQEFSHHWFSDLENPALYWLHYGLSDYLAGFAVDKVEPTWRLHELAMVRQGFAVLDEDSRASAQAVSLAHATQSAADDTQAYHKSALLFRMLHSLIGTQVFVNAIRLYLRRSQKGATNQTLLWKAFQEESDRQMSLRQDIQVSRLMESWTLQPGYPLVKVVRDYATQRVTVTQERFLRNPRVGGDSPGPISRRHCWWVPLTFTSAGRDSWVSALPSEWLTCQAYQPARPLVLTEVAPPDDWVVFNLRVTTLCRVTYDDHNWWLIGQALAGRNASNIDRFTRAQLVSDVLSLAGAGVVTYDLALGFLQNLQREDEFIVWQAAARNLRWLHRTLLNTPIISVFKSFMWSILQPKFDELFDPQTRSAGKNNKLDLKGLILKLACQTDMGPCADLALKEFAGLTLKSNRIPIDQRETIYCTAIRYGTEADWTLLRRLYKRSNVAEERGIILSALTCSRENWALDKMLGLAFGSRYLPKGDVLLIFSAVAQNPLGFILAKRYLVDNIQAITKFYGNSTDEIAQLVTVLMEKVSTESELDYLRELMKKDLRYLPGIEATSRRILDLGHDIIAWHKRQYLHLVSAVCNITGSIEPQCLY</sequence>
<dbReference type="InterPro" id="IPR024571">
    <property type="entry name" value="ERAP1-like_C_dom"/>
</dbReference>
<dbReference type="Pfam" id="PF11838">
    <property type="entry name" value="ERAP1_C"/>
    <property type="match status" value="1"/>
</dbReference>
<dbReference type="GO" id="GO:0098552">
    <property type="term" value="C:side of membrane"/>
    <property type="evidence" value="ECO:0007669"/>
    <property type="project" value="UniProtKB-KW"/>
</dbReference>
<dbReference type="InterPro" id="IPR027268">
    <property type="entry name" value="Peptidase_M4/M1_CTD_sf"/>
</dbReference>
<dbReference type="InterPro" id="IPR050344">
    <property type="entry name" value="Peptidase_M1_aminopeptidases"/>
</dbReference>
<evidence type="ECO:0000313" key="23">
    <source>
        <dbReference type="Proteomes" id="UP001059596"/>
    </source>
</evidence>
<comment type="subcellular location">
    <subcellularLocation>
        <location evidence="1">Cell membrane</location>
        <topology evidence="1">Lipid-anchor</topology>
        <topology evidence="1">GPI-anchor</topology>
    </subcellularLocation>
</comment>
<keyword evidence="23" id="KW-1185">Reference proteome</keyword>
<dbReference type="FunFam" id="2.60.40.1910:FF:000008">
    <property type="entry name" value="Aminopeptidase"/>
    <property type="match status" value="1"/>
</dbReference>
<evidence type="ECO:0000256" key="2">
    <source>
        <dbReference type="ARBA" id="ARBA00010136"/>
    </source>
</evidence>
<feature type="domain" description="Aminopeptidase N-like N-terminal" evidence="21">
    <location>
        <begin position="47"/>
        <end position="234"/>
    </location>
</feature>
<keyword evidence="13" id="KW-0449">Lipoprotein</keyword>
<dbReference type="Gene3D" id="2.60.40.1730">
    <property type="entry name" value="tricorn interacting facor f3 domain"/>
    <property type="match status" value="1"/>
</dbReference>
<evidence type="ECO:0000256" key="3">
    <source>
        <dbReference type="ARBA" id="ARBA00022475"/>
    </source>
</evidence>
<comment type="caution">
    <text evidence="22">The sequence shown here is derived from an EMBL/GenBank/DDBJ whole genome shotgun (WGS) entry which is preliminary data.</text>
</comment>
<dbReference type="GO" id="GO:0005737">
    <property type="term" value="C:cytoplasm"/>
    <property type="evidence" value="ECO:0007669"/>
    <property type="project" value="TreeGrafter"/>
</dbReference>
<evidence type="ECO:0000256" key="9">
    <source>
        <dbReference type="ARBA" id="ARBA00022833"/>
    </source>
</evidence>
<dbReference type="EMBL" id="JAMKOV010000051">
    <property type="protein sequence ID" value="KAI8035014.1"/>
    <property type="molecule type" value="Genomic_DNA"/>
</dbReference>
<keyword evidence="9 15" id="KW-0862">Zinc</keyword>
<dbReference type="GO" id="GO:0006508">
    <property type="term" value="P:proteolysis"/>
    <property type="evidence" value="ECO:0007669"/>
    <property type="project" value="UniProtKB-KW"/>
</dbReference>
<keyword evidence="11" id="KW-0472">Membrane</keyword>
<evidence type="ECO:0000256" key="11">
    <source>
        <dbReference type="ARBA" id="ARBA00023136"/>
    </source>
</evidence>
<dbReference type="Gene3D" id="1.10.390.10">
    <property type="entry name" value="Neutral Protease Domain 2"/>
    <property type="match status" value="1"/>
</dbReference>
<dbReference type="Pfam" id="PF01433">
    <property type="entry name" value="Peptidase_M1"/>
    <property type="match status" value="1"/>
</dbReference>
<keyword evidence="7 18" id="KW-0732">Signal</keyword>
<dbReference type="Pfam" id="PF17900">
    <property type="entry name" value="Peptidase_M1_N"/>
    <property type="match status" value="1"/>
</dbReference>
<evidence type="ECO:0000256" key="7">
    <source>
        <dbReference type="ARBA" id="ARBA00022729"/>
    </source>
</evidence>
<dbReference type="Proteomes" id="UP001059596">
    <property type="component" value="Unassembled WGS sequence"/>
</dbReference>
<evidence type="ECO:0000259" key="20">
    <source>
        <dbReference type="Pfam" id="PF11838"/>
    </source>
</evidence>
<evidence type="ECO:0000256" key="6">
    <source>
        <dbReference type="ARBA" id="ARBA00022723"/>
    </source>
</evidence>
<feature type="domain" description="Peptidase M1 membrane alanine aminopeptidase" evidence="19">
    <location>
        <begin position="273"/>
        <end position="492"/>
    </location>
</feature>
<evidence type="ECO:0000256" key="4">
    <source>
        <dbReference type="ARBA" id="ARBA00022622"/>
    </source>
</evidence>
<evidence type="ECO:0000256" key="10">
    <source>
        <dbReference type="ARBA" id="ARBA00023049"/>
    </source>
</evidence>
<dbReference type="InterPro" id="IPR045357">
    <property type="entry name" value="Aminopeptidase_N-like_N"/>
</dbReference>
<keyword evidence="12" id="KW-0325">Glycoprotein</keyword>
<keyword evidence="6 15" id="KW-0479">Metal-binding</keyword>
<keyword evidence="5 17" id="KW-0645">Protease</keyword>
<evidence type="ECO:0000256" key="17">
    <source>
        <dbReference type="RuleBase" id="RU364040"/>
    </source>
</evidence>
<dbReference type="CDD" id="cd09601">
    <property type="entry name" value="M1_APN-Q_like"/>
    <property type="match status" value="1"/>
</dbReference>
<proteinExistence type="inferred from homology"/>
<name>A0A9Q0BKQ6_9MUSC</name>
<evidence type="ECO:0000256" key="8">
    <source>
        <dbReference type="ARBA" id="ARBA00022801"/>
    </source>
</evidence>
<dbReference type="GO" id="GO:0008237">
    <property type="term" value="F:metallopeptidase activity"/>
    <property type="evidence" value="ECO:0007669"/>
    <property type="project" value="UniProtKB-KW"/>
</dbReference>
<dbReference type="GO" id="GO:0008270">
    <property type="term" value="F:zinc ion binding"/>
    <property type="evidence" value="ECO:0007669"/>
    <property type="project" value="UniProtKB-UniRule"/>
</dbReference>
<dbReference type="SUPFAM" id="SSF63737">
    <property type="entry name" value="Leukotriene A4 hydrolase N-terminal domain"/>
    <property type="match status" value="1"/>
</dbReference>
<evidence type="ECO:0000259" key="21">
    <source>
        <dbReference type="Pfam" id="PF17900"/>
    </source>
</evidence>
<feature type="active site" description="Proton acceptor" evidence="14">
    <location>
        <position position="346"/>
    </location>
</feature>
<dbReference type="Gene3D" id="2.60.40.1910">
    <property type="match status" value="1"/>
</dbReference>
<evidence type="ECO:0000256" key="18">
    <source>
        <dbReference type="SAM" id="SignalP"/>
    </source>
</evidence>
<evidence type="ECO:0000256" key="5">
    <source>
        <dbReference type="ARBA" id="ARBA00022670"/>
    </source>
</evidence>
<keyword evidence="10 17" id="KW-0482">Metalloprotease</keyword>
<dbReference type="AlphaFoldDB" id="A0A9Q0BKQ6"/>
<evidence type="ECO:0000256" key="16">
    <source>
        <dbReference type="PIRSR" id="PIRSR634016-4"/>
    </source>
</evidence>
<dbReference type="SUPFAM" id="SSF55486">
    <property type="entry name" value="Metalloproteases ('zincins'), catalytic domain"/>
    <property type="match status" value="1"/>
</dbReference>
<keyword evidence="3" id="KW-1003">Cell membrane</keyword>
<evidence type="ECO:0000256" key="13">
    <source>
        <dbReference type="ARBA" id="ARBA00023288"/>
    </source>
</evidence>
<evidence type="ECO:0000256" key="12">
    <source>
        <dbReference type="ARBA" id="ARBA00023180"/>
    </source>
</evidence>
<evidence type="ECO:0000313" key="22">
    <source>
        <dbReference type="EMBL" id="KAI8035014.1"/>
    </source>
</evidence>
<dbReference type="Gene3D" id="1.25.50.20">
    <property type="match status" value="1"/>
</dbReference>
<feature type="site" description="Transition state stabilizer" evidence="16">
    <location>
        <position position="425"/>
    </location>
</feature>
<dbReference type="InterPro" id="IPR034016">
    <property type="entry name" value="M1_APN-typ"/>
</dbReference>
<dbReference type="InterPro" id="IPR042097">
    <property type="entry name" value="Aminopeptidase_N-like_N_sf"/>
</dbReference>
<dbReference type="EC" id="3.4.11.-" evidence="17"/>
<dbReference type="PANTHER" id="PTHR11533:SF253">
    <property type="entry name" value="AMINOPEPTIDASE-RELATED"/>
    <property type="match status" value="1"/>
</dbReference>
<keyword evidence="4" id="KW-0336">GPI-anchor</keyword>
<reference evidence="22" key="1">
    <citation type="journal article" date="2023" name="Genome Biol. Evol.">
        <title>Long-read-based Genome Assembly of Drosophila gunungcola Reveals Fewer Chemosensory Genes in Flower-breeding Species.</title>
        <authorList>
            <person name="Negi A."/>
            <person name="Liao B.Y."/>
            <person name="Yeh S.D."/>
        </authorList>
    </citation>
    <scope>NUCLEOTIDE SEQUENCE</scope>
    <source>
        <strain evidence="22">Sukarami</strain>
    </source>
</reference>
<keyword evidence="8 17" id="KW-0378">Hydrolase</keyword>
<comment type="similarity">
    <text evidence="2 17">Belongs to the peptidase M1 family.</text>
</comment>
<feature type="domain" description="ERAP1-like C-terminal" evidence="20">
    <location>
        <begin position="584"/>
        <end position="894"/>
    </location>
</feature>
<protein>
    <recommendedName>
        <fullName evidence="17">Aminopeptidase</fullName>
        <ecNumber evidence="17">3.4.11.-</ecNumber>
    </recommendedName>
</protein>
<dbReference type="InterPro" id="IPR014782">
    <property type="entry name" value="Peptidase_M1_dom"/>
</dbReference>
<keyword evidence="17" id="KW-0031">Aminopeptidase</keyword>
<dbReference type="GO" id="GO:0005886">
    <property type="term" value="C:plasma membrane"/>
    <property type="evidence" value="ECO:0007669"/>
    <property type="project" value="UniProtKB-SubCell"/>
</dbReference>
<evidence type="ECO:0000256" key="15">
    <source>
        <dbReference type="PIRSR" id="PIRSR634016-3"/>
    </source>
</evidence>
<feature type="binding site" evidence="15">
    <location>
        <position position="349"/>
    </location>
    <ligand>
        <name>Zn(2+)</name>
        <dbReference type="ChEBI" id="CHEBI:29105"/>
        <note>catalytic</note>
    </ligand>
</feature>
<evidence type="ECO:0000256" key="1">
    <source>
        <dbReference type="ARBA" id="ARBA00004609"/>
    </source>
</evidence>
<dbReference type="GO" id="GO:0004177">
    <property type="term" value="F:aminopeptidase activity"/>
    <property type="evidence" value="ECO:0007669"/>
    <property type="project" value="UniProtKB-KW"/>
</dbReference>
<feature type="chain" id="PRO_5040153846" description="Aminopeptidase" evidence="18">
    <location>
        <begin position="22"/>
        <end position="935"/>
    </location>
</feature>
<organism evidence="22 23">
    <name type="scientific">Drosophila gunungcola</name>
    <name type="common">fruit fly</name>
    <dbReference type="NCBI Taxonomy" id="103775"/>
    <lineage>
        <taxon>Eukaryota</taxon>
        <taxon>Metazoa</taxon>
        <taxon>Ecdysozoa</taxon>
        <taxon>Arthropoda</taxon>
        <taxon>Hexapoda</taxon>
        <taxon>Insecta</taxon>
        <taxon>Pterygota</taxon>
        <taxon>Neoptera</taxon>
        <taxon>Endopterygota</taxon>
        <taxon>Diptera</taxon>
        <taxon>Brachycera</taxon>
        <taxon>Muscomorpha</taxon>
        <taxon>Ephydroidea</taxon>
        <taxon>Drosophilidae</taxon>
        <taxon>Drosophila</taxon>
        <taxon>Sophophora</taxon>
    </lineage>
</organism>
<gene>
    <name evidence="22" type="ORF">M5D96_012237</name>
</gene>
<feature type="signal peptide" evidence="18">
    <location>
        <begin position="1"/>
        <end position="21"/>
    </location>
</feature>